<reference evidence="2" key="1">
    <citation type="submission" date="2023-06" db="EMBL/GenBank/DDBJ databases">
        <title>Genome-scale phylogeny and comparative genomics of the fungal order Sordariales.</title>
        <authorList>
            <consortium name="Lawrence Berkeley National Laboratory"/>
            <person name="Hensen N."/>
            <person name="Bonometti L."/>
            <person name="Westerberg I."/>
            <person name="Brannstrom I.O."/>
            <person name="Guillou S."/>
            <person name="Cros-Aarteil S."/>
            <person name="Calhoun S."/>
            <person name="Haridas S."/>
            <person name="Kuo A."/>
            <person name="Mondo S."/>
            <person name="Pangilinan J."/>
            <person name="Riley R."/>
            <person name="Labutti K."/>
            <person name="Andreopoulos B."/>
            <person name="Lipzen A."/>
            <person name="Chen C."/>
            <person name="Yanf M."/>
            <person name="Daum C."/>
            <person name="Ng V."/>
            <person name="Clum A."/>
            <person name="Steindorff A."/>
            <person name="Ohm R."/>
            <person name="Martin F."/>
            <person name="Silar P."/>
            <person name="Natvig D."/>
            <person name="Lalanne C."/>
            <person name="Gautier V."/>
            <person name="Ament-Velasquez S.L."/>
            <person name="Kruys A."/>
            <person name="Hutchinson M.I."/>
            <person name="Powell A.J."/>
            <person name="Barry K."/>
            <person name="Miller A.N."/>
            <person name="Grigoriev I.V."/>
            <person name="Debuchy R."/>
            <person name="Gladieux P."/>
            <person name="Thoren M.H."/>
            <person name="Johannesson H."/>
        </authorList>
    </citation>
    <scope>NUCLEOTIDE SEQUENCE</scope>
    <source>
        <strain evidence="2">PSN4</strain>
    </source>
</reference>
<organism evidence="2 3">
    <name type="scientific">Echria macrotheca</name>
    <dbReference type="NCBI Taxonomy" id="438768"/>
    <lineage>
        <taxon>Eukaryota</taxon>
        <taxon>Fungi</taxon>
        <taxon>Dikarya</taxon>
        <taxon>Ascomycota</taxon>
        <taxon>Pezizomycotina</taxon>
        <taxon>Sordariomycetes</taxon>
        <taxon>Sordariomycetidae</taxon>
        <taxon>Sordariales</taxon>
        <taxon>Schizotheciaceae</taxon>
        <taxon>Echria</taxon>
    </lineage>
</organism>
<dbReference type="AlphaFoldDB" id="A0AAJ0B7J0"/>
<dbReference type="EMBL" id="MU839838">
    <property type="protein sequence ID" value="KAK1753121.1"/>
    <property type="molecule type" value="Genomic_DNA"/>
</dbReference>
<feature type="region of interest" description="Disordered" evidence="1">
    <location>
        <begin position="44"/>
        <end position="89"/>
    </location>
</feature>
<sequence>MAPPTPRPREKAPWSCISPDTGCIACICHCHCRLVARPFLRRARGKAGPGGEKDPQKWRATRCPGLSTTQPRSAKWATEGKPTAEGTGRVSPVSAFIRRLCVSLDGVTFQRLPRYLERRILRSRYWLPQMQATCQPAPAHVLSRHLPRYPPGLRHLRALSFPRQASVGTAFAADVGPERGDLPADAAPIGPASHGEWRVQDLRPARRSCNQKKSIFFRVKDNVPPYLPICLARETKKKRILPMEKETPSLSDL</sequence>
<evidence type="ECO:0000256" key="1">
    <source>
        <dbReference type="SAM" id="MobiDB-lite"/>
    </source>
</evidence>
<evidence type="ECO:0000313" key="2">
    <source>
        <dbReference type="EMBL" id="KAK1753121.1"/>
    </source>
</evidence>
<keyword evidence="3" id="KW-1185">Reference proteome</keyword>
<comment type="caution">
    <text evidence="2">The sequence shown here is derived from an EMBL/GenBank/DDBJ whole genome shotgun (WGS) entry which is preliminary data.</text>
</comment>
<evidence type="ECO:0000313" key="3">
    <source>
        <dbReference type="Proteomes" id="UP001239445"/>
    </source>
</evidence>
<name>A0AAJ0B7J0_9PEZI</name>
<protein>
    <submittedName>
        <fullName evidence="2">Uncharacterized protein</fullName>
    </submittedName>
</protein>
<proteinExistence type="predicted"/>
<accession>A0AAJ0B7J0</accession>
<dbReference type="Proteomes" id="UP001239445">
    <property type="component" value="Unassembled WGS sequence"/>
</dbReference>
<gene>
    <name evidence="2" type="ORF">QBC47DRAFT_52869</name>
</gene>